<evidence type="ECO:0000313" key="1">
    <source>
        <dbReference type="EMBL" id="RUS23918.1"/>
    </source>
</evidence>
<sequence length="84" mass="9602">MNPYPNQSPFLTVPHLTLSIFCLSAPDVFDKLLQVQIKHLGPYRHLRGVKRILHDEVAVNVVYATQSLLNVRMREVGNEEEFSA</sequence>
<dbReference type="AlphaFoldDB" id="A0A433Q2D4"/>
<comment type="caution">
    <text evidence="1">The sequence shown here is derived from an EMBL/GenBank/DDBJ whole genome shotgun (WGS) entry which is preliminary data.</text>
</comment>
<gene>
    <name evidence="1" type="ORF">BC938DRAFT_474413</name>
</gene>
<accession>A0A433Q2D4</accession>
<dbReference type="Proteomes" id="UP000274822">
    <property type="component" value="Unassembled WGS sequence"/>
</dbReference>
<dbReference type="EMBL" id="RBNJ01018029">
    <property type="protein sequence ID" value="RUS23918.1"/>
    <property type="molecule type" value="Genomic_DNA"/>
</dbReference>
<organism evidence="1 2">
    <name type="scientific">Jimgerdemannia flammicorona</name>
    <dbReference type="NCBI Taxonomy" id="994334"/>
    <lineage>
        <taxon>Eukaryota</taxon>
        <taxon>Fungi</taxon>
        <taxon>Fungi incertae sedis</taxon>
        <taxon>Mucoromycota</taxon>
        <taxon>Mucoromycotina</taxon>
        <taxon>Endogonomycetes</taxon>
        <taxon>Endogonales</taxon>
        <taxon>Endogonaceae</taxon>
        <taxon>Jimgerdemannia</taxon>
    </lineage>
</organism>
<evidence type="ECO:0000313" key="2">
    <source>
        <dbReference type="Proteomes" id="UP000274822"/>
    </source>
</evidence>
<keyword evidence="2" id="KW-1185">Reference proteome</keyword>
<proteinExistence type="predicted"/>
<reference evidence="1 2" key="1">
    <citation type="journal article" date="2018" name="New Phytol.">
        <title>Phylogenomics of Endogonaceae and evolution of mycorrhizas within Mucoromycota.</title>
        <authorList>
            <person name="Chang Y."/>
            <person name="Desiro A."/>
            <person name="Na H."/>
            <person name="Sandor L."/>
            <person name="Lipzen A."/>
            <person name="Clum A."/>
            <person name="Barry K."/>
            <person name="Grigoriev I.V."/>
            <person name="Martin F.M."/>
            <person name="Stajich J.E."/>
            <person name="Smith M.E."/>
            <person name="Bonito G."/>
            <person name="Spatafora J.W."/>
        </authorList>
    </citation>
    <scope>NUCLEOTIDE SEQUENCE [LARGE SCALE GENOMIC DNA]</scope>
    <source>
        <strain evidence="1 2">AD002</strain>
    </source>
</reference>
<name>A0A433Q2D4_9FUNG</name>
<protein>
    <submittedName>
        <fullName evidence="1">Uncharacterized protein</fullName>
    </submittedName>
</protein>